<dbReference type="Proteomes" id="UP000037151">
    <property type="component" value="Unassembled WGS sequence"/>
</dbReference>
<gene>
    <name evidence="2" type="ORF">IQ63_18740</name>
</gene>
<dbReference type="RefSeq" id="WP_050371677.1">
    <property type="nucleotide sequence ID" value="NZ_KQ257821.1"/>
</dbReference>
<protein>
    <submittedName>
        <fullName evidence="2">Uncharacterized protein</fullName>
    </submittedName>
</protein>
<dbReference type="OrthoDB" id="9938215at2"/>
<dbReference type="EMBL" id="JPPY01000122">
    <property type="protein sequence ID" value="KND33691.1"/>
    <property type="molecule type" value="Genomic_DNA"/>
</dbReference>
<feature type="region of interest" description="Disordered" evidence="1">
    <location>
        <begin position="17"/>
        <end position="70"/>
    </location>
</feature>
<accession>A0A0L0K757</accession>
<dbReference type="PATRIC" id="fig|42234.21.peg.3861"/>
<name>A0A0L0K757_9ACTN</name>
<proteinExistence type="predicted"/>
<sequence>MNPRRRRKSRQRYLTLARRRGLDQPADIPPPLPVRRPGTSAGRPVPTDLEEHQPETSLLHRVRDRLAVLP</sequence>
<reference evidence="3" key="1">
    <citation type="submission" date="2014-07" db="EMBL/GenBank/DDBJ databases">
        <title>Genome sequencing of plant-pathogenic Streptomyces species.</title>
        <authorList>
            <person name="Harrison J."/>
            <person name="Sapp M."/>
            <person name="Thwaites R."/>
            <person name="Studholme D.J."/>
        </authorList>
    </citation>
    <scope>NUCLEOTIDE SEQUENCE [LARGE SCALE GENOMIC DNA]</scope>
    <source>
        <strain evidence="3">NCPPB 4445</strain>
    </source>
</reference>
<organism evidence="2 3">
    <name type="scientific">Streptomyces acidiscabies</name>
    <dbReference type="NCBI Taxonomy" id="42234"/>
    <lineage>
        <taxon>Bacteria</taxon>
        <taxon>Bacillati</taxon>
        <taxon>Actinomycetota</taxon>
        <taxon>Actinomycetes</taxon>
        <taxon>Kitasatosporales</taxon>
        <taxon>Streptomycetaceae</taxon>
        <taxon>Streptomyces</taxon>
    </lineage>
</organism>
<comment type="caution">
    <text evidence="2">The sequence shown here is derived from an EMBL/GenBank/DDBJ whole genome shotgun (WGS) entry which is preliminary data.</text>
</comment>
<evidence type="ECO:0000313" key="2">
    <source>
        <dbReference type="EMBL" id="KND33691.1"/>
    </source>
</evidence>
<evidence type="ECO:0000256" key="1">
    <source>
        <dbReference type="SAM" id="MobiDB-lite"/>
    </source>
</evidence>
<evidence type="ECO:0000313" key="3">
    <source>
        <dbReference type="Proteomes" id="UP000037151"/>
    </source>
</evidence>
<dbReference type="AlphaFoldDB" id="A0A0L0K757"/>